<name>A0A7S4EMX3_9STRA</name>
<proteinExistence type="predicted"/>
<sequence>MGDHSTASSSASSNSDQSKSSSSNDDSSSSSSSTTSSGECPYVHVDKDWCPGTRKLREITREVAEENDCPKYSKKISKQILKGMEGMLFFRTIKDDTDNDDSSESESSNSSSSDSDSSDSDSSDSDSSVDDSSEDDSSSDGEYGFGCFTEDDEIDVDDEDDVEEIPPKKLHEAIRPFYVGERFMLKNELHCRDVYFNHPNHPGTQAFVRASQAAVIKLGATRGFDKRVYKRMKRMLYDSEFFTESAPKFKEADKEVCYGIFRARYEFDRKMIKKVIAENRQSRPIPGTVCIKCSCCCENKDPEKTHCISNILGSVPKSMTIPVLGAICFFSFGFLYFFIWLIFKTIITAVYVAVGVSISFLFGGSEETESPTFEPTESPTTLAPTTMYPTTLAPTELKEIFVDRYIRNR</sequence>
<keyword evidence="2" id="KW-0812">Transmembrane</keyword>
<gene>
    <name evidence="3" type="ORF">PAUS00366_LOCUS16954</name>
</gene>
<feature type="region of interest" description="Disordered" evidence="1">
    <location>
        <begin position="94"/>
        <end position="145"/>
    </location>
</feature>
<feature type="transmembrane region" description="Helical" evidence="2">
    <location>
        <begin position="319"/>
        <end position="339"/>
    </location>
</feature>
<feature type="compositionally biased region" description="Basic and acidic residues" evidence="1">
    <location>
        <begin position="44"/>
        <end position="53"/>
    </location>
</feature>
<keyword evidence="2" id="KW-0472">Membrane</keyword>
<feature type="compositionally biased region" description="Low complexity" evidence="1">
    <location>
        <begin position="1"/>
        <end position="37"/>
    </location>
</feature>
<keyword evidence="2" id="KW-1133">Transmembrane helix</keyword>
<dbReference type="AlphaFoldDB" id="A0A7S4EMX3"/>
<protein>
    <submittedName>
        <fullName evidence="3">Uncharacterized protein</fullName>
    </submittedName>
</protein>
<evidence type="ECO:0000256" key="2">
    <source>
        <dbReference type="SAM" id="Phobius"/>
    </source>
</evidence>
<evidence type="ECO:0000256" key="1">
    <source>
        <dbReference type="SAM" id="MobiDB-lite"/>
    </source>
</evidence>
<reference evidence="3" key="1">
    <citation type="submission" date="2021-01" db="EMBL/GenBank/DDBJ databases">
        <authorList>
            <person name="Corre E."/>
            <person name="Pelletier E."/>
            <person name="Niang G."/>
            <person name="Scheremetjew M."/>
            <person name="Finn R."/>
            <person name="Kale V."/>
            <person name="Holt S."/>
            <person name="Cochrane G."/>
            <person name="Meng A."/>
            <person name="Brown T."/>
            <person name="Cohen L."/>
        </authorList>
    </citation>
    <scope>NUCLEOTIDE SEQUENCE</scope>
    <source>
        <strain evidence="3">10249 10 AB</strain>
    </source>
</reference>
<dbReference type="EMBL" id="HBIX01024519">
    <property type="protein sequence ID" value="CAE0724198.1"/>
    <property type="molecule type" value="Transcribed_RNA"/>
</dbReference>
<feature type="compositionally biased region" description="Low complexity" evidence="1">
    <location>
        <begin position="105"/>
        <end position="115"/>
    </location>
</feature>
<feature type="region of interest" description="Disordered" evidence="1">
    <location>
        <begin position="1"/>
        <end position="53"/>
    </location>
</feature>
<feature type="compositionally biased region" description="Acidic residues" evidence="1">
    <location>
        <begin position="116"/>
        <end position="139"/>
    </location>
</feature>
<evidence type="ECO:0000313" key="3">
    <source>
        <dbReference type="EMBL" id="CAE0724198.1"/>
    </source>
</evidence>
<accession>A0A7S4EMX3</accession>
<organism evidence="3">
    <name type="scientific">Pseudo-nitzschia australis</name>
    <dbReference type="NCBI Taxonomy" id="44445"/>
    <lineage>
        <taxon>Eukaryota</taxon>
        <taxon>Sar</taxon>
        <taxon>Stramenopiles</taxon>
        <taxon>Ochrophyta</taxon>
        <taxon>Bacillariophyta</taxon>
        <taxon>Bacillariophyceae</taxon>
        <taxon>Bacillariophycidae</taxon>
        <taxon>Bacillariales</taxon>
        <taxon>Bacillariaceae</taxon>
        <taxon>Pseudo-nitzschia</taxon>
    </lineage>
</organism>